<dbReference type="EMBL" id="NGAF01000121">
    <property type="protein sequence ID" value="OXR39629.1"/>
    <property type="molecule type" value="Genomic_DNA"/>
</dbReference>
<organism evidence="2 3">
    <name type="scientific">Nocardia cerradoensis</name>
    <dbReference type="NCBI Taxonomy" id="85688"/>
    <lineage>
        <taxon>Bacteria</taxon>
        <taxon>Bacillati</taxon>
        <taxon>Actinomycetota</taxon>
        <taxon>Actinomycetes</taxon>
        <taxon>Mycobacteriales</taxon>
        <taxon>Nocardiaceae</taxon>
        <taxon>Nocardia</taxon>
    </lineage>
</organism>
<keyword evidence="3" id="KW-1185">Reference proteome</keyword>
<accession>A0A231GSM4</accession>
<evidence type="ECO:0000256" key="1">
    <source>
        <dbReference type="SAM" id="MobiDB-lite"/>
    </source>
</evidence>
<protein>
    <submittedName>
        <fullName evidence="2">Uncharacterized protein</fullName>
    </submittedName>
</protein>
<feature type="compositionally biased region" description="Basic and acidic residues" evidence="1">
    <location>
        <begin position="1"/>
        <end position="18"/>
    </location>
</feature>
<dbReference type="AlphaFoldDB" id="A0A231GSM4"/>
<sequence length="269" mass="28021">MDGERAGVDVADRVDQAHHPPGPAQVQSGDRGGPERVEVEERVSGQDALAVGDEPVVDLQLLVGGGVQFVPYVGAASGRAQPGDAQLGSESVGDGLEFVELVHVVAGHHDRDLEVLEPGVGEVAHGPHRGIERSGTAHRVVDLGGGAVDGDLHIHVIGGREPAGSFGGEPNPVGGELDSNMMGDRVVEQFPEVAAHGGFAAADVDVEDLHAFQLVDERLALGGRQLSWVAAARRGQAVLTRQIAGVGEFPGQADRGVEAVFEMFDQLHR</sequence>
<feature type="compositionally biased region" description="Basic and acidic residues" evidence="1">
    <location>
        <begin position="32"/>
        <end position="43"/>
    </location>
</feature>
<evidence type="ECO:0000313" key="2">
    <source>
        <dbReference type="EMBL" id="OXR39629.1"/>
    </source>
</evidence>
<comment type="caution">
    <text evidence="2">The sequence shown here is derived from an EMBL/GenBank/DDBJ whole genome shotgun (WGS) entry which is preliminary data.</text>
</comment>
<evidence type="ECO:0000313" key="3">
    <source>
        <dbReference type="Proteomes" id="UP000215506"/>
    </source>
</evidence>
<gene>
    <name evidence="2" type="ORF">B7C42_08303</name>
</gene>
<feature type="region of interest" description="Disordered" evidence="1">
    <location>
        <begin position="1"/>
        <end position="43"/>
    </location>
</feature>
<dbReference type="Proteomes" id="UP000215506">
    <property type="component" value="Unassembled WGS sequence"/>
</dbReference>
<name>A0A231GSM4_9NOCA</name>
<proteinExistence type="predicted"/>
<reference evidence="2 3" key="1">
    <citation type="submission" date="2017-07" db="EMBL/GenBank/DDBJ databases">
        <title>First draft Genome Sequence of Nocardia cerradoensis isolated from human infection.</title>
        <authorList>
            <person name="Carrasco G."/>
        </authorList>
    </citation>
    <scope>NUCLEOTIDE SEQUENCE [LARGE SCALE GENOMIC DNA]</scope>
    <source>
        <strain evidence="2 3">CNM20130759</strain>
    </source>
</reference>